<evidence type="ECO:0000313" key="1">
    <source>
        <dbReference type="EMBL" id="MBL6448547.1"/>
    </source>
</evidence>
<evidence type="ECO:0000313" key="2">
    <source>
        <dbReference type="Proteomes" id="UP000614216"/>
    </source>
</evidence>
<dbReference type="AlphaFoldDB" id="A0A937KDF2"/>
<gene>
    <name evidence="1" type="ORF">JMN32_19710</name>
</gene>
<protein>
    <submittedName>
        <fullName evidence="1">Uncharacterized protein</fullName>
    </submittedName>
</protein>
<name>A0A937KDF2_9BACT</name>
<proteinExistence type="predicted"/>
<accession>A0A937KDF2</accession>
<reference evidence="1" key="1">
    <citation type="submission" date="2021-01" db="EMBL/GenBank/DDBJ databases">
        <title>Fulvivirga kasyanovii gen. nov., sp nov., a novel member of the phylum Bacteroidetes isolated from seawater in a mussel farm.</title>
        <authorList>
            <person name="Zhao L.-H."/>
            <person name="Wang Z.-J."/>
        </authorList>
    </citation>
    <scope>NUCLEOTIDE SEQUENCE</scope>
    <source>
        <strain evidence="1">29W222</strain>
    </source>
</reference>
<dbReference type="EMBL" id="JAEUGD010000064">
    <property type="protein sequence ID" value="MBL6448547.1"/>
    <property type="molecule type" value="Genomic_DNA"/>
</dbReference>
<dbReference type="RefSeq" id="WP_202858082.1">
    <property type="nucleotide sequence ID" value="NZ_JAEUGD010000064.1"/>
</dbReference>
<organism evidence="1 2">
    <name type="scientific">Fulvivirga marina</name>
    <dbReference type="NCBI Taxonomy" id="2494733"/>
    <lineage>
        <taxon>Bacteria</taxon>
        <taxon>Pseudomonadati</taxon>
        <taxon>Bacteroidota</taxon>
        <taxon>Cytophagia</taxon>
        <taxon>Cytophagales</taxon>
        <taxon>Fulvivirgaceae</taxon>
        <taxon>Fulvivirga</taxon>
    </lineage>
</organism>
<dbReference type="Proteomes" id="UP000614216">
    <property type="component" value="Unassembled WGS sequence"/>
</dbReference>
<comment type="caution">
    <text evidence="1">The sequence shown here is derived from an EMBL/GenBank/DDBJ whole genome shotgun (WGS) entry which is preliminary data.</text>
</comment>
<sequence length="75" mass="8410">MPLKNKTVIVEEDNYRLVLVGGTTIQLQIENDGDDTFFDLNSDEAIQLANALMLYAKTPSSEFCDDDLRGDPMQL</sequence>
<keyword evidence="2" id="KW-1185">Reference proteome</keyword>